<accession>A0A1N6U283</accession>
<dbReference type="Proteomes" id="UP000185841">
    <property type="component" value="Unassembled WGS sequence"/>
</dbReference>
<evidence type="ECO:0000313" key="2">
    <source>
        <dbReference type="EMBL" id="SIQ59748.1"/>
    </source>
</evidence>
<protein>
    <submittedName>
        <fullName evidence="2">Uncharacterized protein</fullName>
    </submittedName>
</protein>
<name>A0A1N6U283_AQUAC</name>
<feature type="region of interest" description="Disordered" evidence="1">
    <location>
        <begin position="87"/>
        <end position="110"/>
    </location>
</feature>
<proteinExistence type="predicted"/>
<sequence>MPSSNVVTAANAAQYMGSTVLVEMVWDQDPEPLWRCFHIVGIALPMEGVYHEAGYFLTMPLDGQADFPTELCFYNIRTIRAIRHRDRRSSGNVLDRMTRPSASRSGAALPAHRDGSFVAMNGSTGAAHP</sequence>
<reference evidence="2 3" key="1">
    <citation type="submission" date="2017-01" db="EMBL/GenBank/DDBJ databases">
        <authorList>
            <person name="Mah S.A."/>
            <person name="Swanson W.J."/>
            <person name="Moy G.W."/>
            <person name="Vacquier V.D."/>
        </authorList>
    </citation>
    <scope>NUCLEOTIDE SEQUENCE [LARGE SCALE GENOMIC DNA]</scope>
    <source>
        <strain evidence="2 3">RU36E</strain>
    </source>
</reference>
<dbReference type="EMBL" id="FTMP01000005">
    <property type="protein sequence ID" value="SIQ59748.1"/>
    <property type="molecule type" value="Genomic_DNA"/>
</dbReference>
<dbReference type="RefSeq" id="WP_076427095.1">
    <property type="nucleotide sequence ID" value="NZ_FTMP01000005.1"/>
</dbReference>
<evidence type="ECO:0000256" key="1">
    <source>
        <dbReference type="SAM" id="MobiDB-lite"/>
    </source>
</evidence>
<evidence type="ECO:0000313" key="3">
    <source>
        <dbReference type="Proteomes" id="UP000185841"/>
    </source>
</evidence>
<gene>
    <name evidence="2" type="ORF">SAMN05878282_105329</name>
</gene>
<organism evidence="2 3">
    <name type="scientific">Aquipseudomonas alcaligenes</name>
    <name type="common">Pseudomonas alcaligenes</name>
    <dbReference type="NCBI Taxonomy" id="43263"/>
    <lineage>
        <taxon>Bacteria</taxon>
        <taxon>Pseudomonadati</taxon>
        <taxon>Pseudomonadota</taxon>
        <taxon>Gammaproteobacteria</taxon>
        <taxon>Pseudomonadales</taxon>
        <taxon>Pseudomonadaceae</taxon>
        <taxon>Aquipseudomonas</taxon>
    </lineage>
</organism>
<dbReference type="AlphaFoldDB" id="A0A1N6U283"/>